<dbReference type="NCBIfam" id="NF004855">
    <property type="entry name" value="PRK06208.1"/>
    <property type="match status" value="1"/>
</dbReference>
<reference evidence="2 3" key="1">
    <citation type="submission" date="2016-07" db="EMBL/GenBank/DDBJ databases">
        <title>Pervasive Adenine N6-methylation of Active Genes in Fungi.</title>
        <authorList>
            <consortium name="DOE Joint Genome Institute"/>
            <person name="Mondo S.J."/>
            <person name="Dannebaum R.O."/>
            <person name="Kuo R.C."/>
            <person name="Labutti K."/>
            <person name="Haridas S."/>
            <person name="Kuo A."/>
            <person name="Salamov A."/>
            <person name="Ahrendt S.R."/>
            <person name="Lipzen A."/>
            <person name="Sullivan W."/>
            <person name="Andreopoulos W.B."/>
            <person name="Clum A."/>
            <person name="Lindquist E."/>
            <person name="Daum C."/>
            <person name="Ramamoorthy G.K."/>
            <person name="Gryganskyi A."/>
            <person name="Culley D."/>
            <person name="Magnuson J.K."/>
            <person name="James T.Y."/>
            <person name="O'Malley M.A."/>
            <person name="Stajich J.E."/>
            <person name="Spatafora J.W."/>
            <person name="Visel A."/>
            <person name="Grigoriev I.V."/>
        </authorList>
    </citation>
    <scope>NUCLEOTIDE SEQUENCE [LARGE SCALE GENOMIC DNA]</scope>
    <source>
        <strain evidence="2 3">CBS 115471</strain>
    </source>
</reference>
<evidence type="ECO:0000313" key="2">
    <source>
        <dbReference type="EMBL" id="ORY07014.1"/>
    </source>
</evidence>
<feature type="domain" description="Class II aldolase/adducin N-terminal" evidence="1">
    <location>
        <begin position="98"/>
        <end position="278"/>
    </location>
</feature>
<protein>
    <submittedName>
        <fullName evidence="2">Class II aldolase/adducin domain-containing protein</fullName>
    </submittedName>
</protein>
<dbReference type="PANTHER" id="PTHR10672">
    <property type="entry name" value="ADDUCIN"/>
    <property type="match status" value="1"/>
</dbReference>
<dbReference type="SMART" id="SM01007">
    <property type="entry name" value="Aldolase_II"/>
    <property type="match status" value="1"/>
</dbReference>
<sequence length="333" mass="36611">MPSARLQFQLPRTLLSTPHRAPSRARPTYHHFPLFRSITTTSAHPHASVASSLRVDHAEDLGNQTVAAMGRTTSGKALQIRKYPTFKTLEAERLYRKQHLAAAYRIFAARGFDEGVAGHISVRDPILTDHFWLNPLSTHFSLLPVSDLILVNEAGEVVQGSEPINAAAFAIHSAIHKARPDVHAACHAHSTYGKAFSAFGRELDMITQDSLRFYKSHAVYKQFGGVVLAAQEGERIAEALGSGKAAILQNHGILTVGHSVDEAAFWFLSLDKTCHAQLLVDAAAKGSGYEKKIILDKEAEESYLQVGTPEKGWLAFQGYYDEVLRKTGGEFLE</sequence>
<proteinExistence type="predicted"/>
<name>A0A1Y1ZA74_9PLEO</name>
<dbReference type="GO" id="GO:0005856">
    <property type="term" value="C:cytoskeleton"/>
    <property type="evidence" value="ECO:0007669"/>
    <property type="project" value="TreeGrafter"/>
</dbReference>
<dbReference type="PANTHER" id="PTHR10672:SF39">
    <property type="entry name" value="CLASS II ALDOLASE_ADDUCIN N-TERMINAL DOMAIN-CONTAINING PROTEIN"/>
    <property type="match status" value="1"/>
</dbReference>
<gene>
    <name evidence="2" type="ORF">BCR34DRAFT_604017</name>
</gene>
<evidence type="ECO:0000259" key="1">
    <source>
        <dbReference type="SMART" id="SM01007"/>
    </source>
</evidence>
<dbReference type="SUPFAM" id="SSF53639">
    <property type="entry name" value="AraD/HMP-PK domain-like"/>
    <property type="match status" value="1"/>
</dbReference>
<evidence type="ECO:0000313" key="3">
    <source>
        <dbReference type="Proteomes" id="UP000193144"/>
    </source>
</evidence>
<dbReference type="OrthoDB" id="3238794at2759"/>
<dbReference type="Pfam" id="PF00596">
    <property type="entry name" value="Aldolase_II"/>
    <property type="match status" value="1"/>
</dbReference>
<accession>A0A1Y1ZA74</accession>
<dbReference type="STRING" id="1231657.A0A1Y1ZA74"/>
<dbReference type="FunFam" id="3.40.225.10:FF:000009">
    <property type="entry name" value="Class II aldolase/adducin N-terminal"/>
    <property type="match status" value="1"/>
</dbReference>
<dbReference type="AlphaFoldDB" id="A0A1Y1ZA74"/>
<dbReference type="InterPro" id="IPR036409">
    <property type="entry name" value="Aldolase_II/adducin_N_sf"/>
</dbReference>
<dbReference type="InterPro" id="IPR001303">
    <property type="entry name" value="Aldolase_II/adducin_N"/>
</dbReference>
<dbReference type="Proteomes" id="UP000193144">
    <property type="component" value="Unassembled WGS sequence"/>
</dbReference>
<dbReference type="Gene3D" id="3.40.225.10">
    <property type="entry name" value="Class II aldolase/adducin N-terminal domain"/>
    <property type="match status" value="1"/>
</dbReference>
<dbReference type="InterPro" id="IPR051017">
    <property type="entry name" value="Aldolase-II_Adducin_sf"/>
</dbReference>
<keyword evidence="3" id="KW-1185">Reference proteome</keyword>
<dbReference type="GO" id="GO:0051015">
    <property type="term" value="F:actin filament binding"/>
    <property type="evidence" value="ECO:0007669"/>
    <property type="project" value="TreeGrafter"/>
</dbReference>
<dbReference type="EMBL" id="MCFA01000112">
    <property type="protein sequence ID" value="ORY07014.1"/>
    <property type="molecule type" value="Genomic_DNA"/>
</dbReference>
<comment type="caution">
    <text evidence="2">The sequence shown here is derived from an EMBL/GenBank/DDBJ whole genome shotgun (WGS) entry which is preliminary data.</text>
</comment>
<organism evidence="2 3">
    <name type="scientific">Clohesyomyces aquaticus</name>
    <dbReference type="NCBI Taxonomy" id="1231657"/>
    <lineage>
        <taxon>Eukaryota</taxon>
        <taxon>Fungi</taxon>
        <taxon>Dikarya</taxon>
        <taxon>Ascomycota</taxon>
        <taxon>Pezizomycotina</taxon>
        <taxon>Dothideomycetes</taxon>
        <taxon>Pleosporomycetidae</taxon>
        <taxon>Pleosporales</taxon>
        <taxon>Lindgomycetaceae</taxon>
        <taxon>Clohesyomyces</taxon>
    </lineage>
</organism>